<sequence>MQGSRNSGNVERQGRNGAGGLIMMFDRGIREIRKFYIDRQSGNRVQSEKFRTDHRNRDSSTNFSRGNQRQGQKQKPVVYASRTLSSAERNYTVTERECLEVIWALNKLRTYLGSLPVKVITDHAALTRLTNGKLLSIRMIRCVLKLAEFNIEWEHRSGTQNAVFDVLSRSPVESSVGEEVNCAIISDLYGTFVAGAIN</sequence>
<accession>A0A8X6RQ41</accession>
<feature type="compositionally biased region" description="Basic and acidic residues" evidence="7">
    <location>
        <begin position="46"/>
        <end position="58"/>
    </location>
</feature>
<proteinExistence type="predicted"/>
<keyword evidence="6" id="KW-0695">RNA-directed DNA polymerase</keyword>
<evidence type="ECO:0000256" key="5">
    <source>
        <dbReference type="ARBA" id="ARBA00022801"/>
    </source>
</evidence>
<evidence type="ECO:0000256" key="7">
    <source>
        <dbReference type="SAM" id="MobiDB-lite"/>
    </source>
</evidence>
<dbReference type="PANTHER" id="PTHR34072:SF52">
    <property type="entry name" value="RIBONUCLEASE H"/>
    <property type="match status" value="1"/>
</dbReference>
<protein>
    <submittedName>
        <fullName evidence="9">Retrovirus-related Pol polyprotein from transposon 17.6</fullName>
    </submittedName>
</protein>
<dbReference type="GO" id="GO:0016787">
    <property type="term" value="F:hydrolase activity"/>
    <property type="evidence" value="ECO:0007669"/>
    <property type="project" value="UniProtKB-KW"/>
</dbReference>
<dbReference type="GO" id="GO:0003964">
    <property type="term" value="F:RNA-directed DNA polymerase activity"/>
    <property type="evidence" value="ECO:0007669"/>
    <property type="project" value="UniProtKB-KW"/>
</dbReference>
<feature type="region of interest" description="Disordered" evidence="7">
    <location>
        <begin position="45"/>
        <end position="79"/>
    </location>
</feature>
<keyword evidence="1" id="KW-0808">Transferase</keyword>
<evidence type="ECO:0000256" key="4">
    <source>
        <dbReference type="ARBA" id="ARBA00022759"/>
    </source>
</evidence>
<dbReference type="PANTHER" id="PTHR34072">
    <property type="entry name" value="ENZYMATIC POLYPROTEIN-RELATED"/>
    <property type="match status" value="1"/>
</dbReference>
<evidence type="ECO:0000256" key="6">
    <source>
        <dbReference type="ARBA" id="ARBA00022918"/>
    </source>
</evidence>
<keyword evidence="4" id="KW-0255">Endonuclease</keyword>
<feature type="domain" description="Reverse transcriptase RNase H-like" evidence="8">
    <location>
        <begin position="68"/>
        <end position="149"/>
    </location>
</feature>
<evidence type="ECO:0000256" key="3">
    <source>
        <dbReference type="ARBA" id="ARBA00022722"/>
    </source>
</evidence>
<dbReference type="Pfam" id="PF17917">
    <property type="entry name" value="RT_RNaseH"/>
    <property type="match status" value="1"/>
</dbReference>
<dbReference type="SUPFAM" id="SSF56672">
    <property type="entry name" value="DNA/RNA polymerases"/>
    <property type="match status" value="1"/>
</dbReference>
<dbReference type="GO" id="GO:0004519">
    <property type="term" value="F:endonuclease activity"/>
    <property type="evidence" value="ECO:0007669"/>
    <property type="project" value="UniProtKB-KW"/>
</dbReference>
<feature type="compositionally biased region" description="Polar residues" evidence="7">
    <location>
        <begin position="59"/>
        <end position="73"/>
    </location>
</feature>
<evidence type="ECO:0000313" key="10">
    <source>
        <dbReference type="Proteomes" id="UP000887159"/>
    </source>
</evidence>
<keyword evidence="2" id="KW-0548">Nucleotidyltransferase</keyword>
<gene>
    <name evidence="9" type="primary">pol_1568</name>
    <name evidence="9" type="ORF">TNCV_1647941</name>
</gene>
<organism evidence="9 10">
    <name type="scientific">Trichonephila clavipes</name>
    <name type="common">Golden silk orbweaver</name>
    <name type="synonym">Nephila clavipes</name>
    <dbReference type="NCBI Taxonomy" id="2585209"/>
    <lineage>
        <taxon>Eukaryota</taxon>
        <taxon>Metazoa</taxon>
        <taxon>Ecdysozoa</taxon>
        <taxon>Arthropoda</taxon>
        <taxon>Chelicerata</taxon>
        <taxon>Arachnida</taxon>
        <taxon>Araneae</taxon>
        <taxon>Araneomorphae</taxon>
        <taxon>Entelegynae</taxon>
        <taxon>Araneoidea</taxon>
        <taxon>Nephilidae</taxon>
        <taxon>Trichonephila</taxon>
    </lineage>
</organism>
<dbReference type="Gene3D" id="3.10.20.370">
    <property type="match status" value="1"/>
</dbReference>
<keyword evidence="3" id="KW-0540">Nuclease</keyword>
<evidence type="ECO:0000256" key="2">
    <source>
        <dbReference type="ARBA" id="ARBA00022695"/>
    </source>
</evidence>
<reference evidence="9" key="1">
    <citation type="submission" date="2020-08" db="EMBL/GenBank/DDBJ databases">
        <title>Multicomponent nature underlies the extraordinary mechanical properties of spider dragline silk.</title>
        <authorList>
            <person name="Kono N."/>
            <person name="Nakamura H."/>
            <person name="Mori M."/>
            <person name="Yoshida Y."/>
            <person name="Ohtoshi R."/>
            <person name="Malay A.D."/>
            <person name="Moran D.A.P."/>
            <person name="Tomita M."/>
            <person name="Numata K."/>
            <person name="Arakawa K."/>
        </authorList>
    </citation>
    <scope>NUCLEOTIDE SEQUENCE</scope>
</reference>
<dbReference type="Proteomes" id="UP000887159">
    <property type="component" value="Unassembled WGS sequence"/>
</dbReference>
<evidence type="ECO:0000256" key="1">
    <source>
        <dbReference type="ARBA" id="ARBA00022679"/>
    </source>
</evidence>
<dbReference type="CDD" id="cd09274">
    <property type="entry name" value="RNase_HI_RT_Ty3"/>
    <property type="match status" value="1"/>
</dbReference>
<dbReference type="AlphaFoldDB" id="A0A8X6RQ41"/>
<keyword evidence="5" id="KW-0378">Hydrolase</keyword>
<dbReference type="EMBL" id="BMAU01021194">
    <property type="protein sequence ID" value="GFX96759.1"/>
    <property type="molecule type" value="Genomic_DNA"/>
</dbReference>
<evidence type="ECO:0000313" key="9">
    <source>
        <dbReference type="EMBL" id="GFX96759.1"/>
    </source>
</evidence>
<keyword evidence="10" id="KW-1185">Reference proteome</keyword>
<name>A0A8X6RQ41_TRICX</name>
<dbReference type="InterPro" id="IPR043502">
    <property type="entry name" value="DNA/RNA_pol_sf"/>
</dbReference>
<comment type="caution">
    <text evidence="9">The sequence shown here is derived from an EMBL/GenBank/DDBJ whole genome shotgun (WGS) entry which is preliminary data.</text>
</comment>
<evidence type="ECO:0000259" key="8">
    <source>
        <dbReference type="Pfam" id="PF17917"/>
    </source>
</evidence>
<dbReference type="InterPro" id="IPR041373">
    <property type="entry name" value="RT_RNaseH"/>
</dbReference>